<comment type="caution">
    <text evidence="2">The sequence shown here is derived from an EMBL/GenBank/DDBJ whole genome shotgun (WGS) entry which is preliminary data.</text>
</comment>
<feature type="compositionally biased region" description="Polar residues" evidence="1">
    <location>
        <begin position="46"/>
        <end position="55"/>
    </location>
</feature>
<dbReference type="AlphaFoldDB" id="A0A0F9D8J7"/>
<proteinExistence type="predicted"/>
<evidence type="ECO:0000256" key="1">
    <source>
        <dbReference type="SAM" id="MobiDB-lite"/>
    </source>
</evidence>
<reference evidence="2" key="1">
    <citation type="journal article" date="2015" name="Nature">
        <title>Complex archaea that bridge the gap between prokaryotes and eukaryotes.</title>
        <authorList>
            <person name="Spang A."/>
            <person name="Saw J.H."/>
            <person name="Jorgensen S.L."/>
            <person name="Zaremba-Niedzwiedzka K."/>
            <person name="Martijn J."/>
            <person name="Lind A.E."/>
            <person name="van Eijk R."/>
            <person name="Schleper C."/>
            <person name="Guy L."/>
            <person name="Ettema T.J."/>
        </authorList>
    </citation>
    <scope>NUCLEOTIDE SEQUENCE</scope>
</reference>
<evidence type="ECO:0000313" key="2">
    <source>
        <dbReference type="EMBL" id="KKL08408.1"/>
    </source>
</evidence>
<name>A0A0F9D8J7_9ZZZZ</name>
<sequence>MPFAIRDAPGGKFKVVNKVTGNVHSKATTMAKARGQIAIMERAERQSNTPRTTRSVIGKRPGASNTGHKSGHGTGHKKRRKSS</sequence>
<organism evidence="2">
    <name type="scientific">marine sediment metagenome</name>
    <dbReference type="NCBI Taxonomy" id="412755"/>
    <lineage>
        <taxon>unclassified sequences</taxon>
        <taxon>metagenomes</taxon>
        <taxon>ecological metagenomes</taxon>
    </lineage>
</organism>
<feature type="region of interest" description="Disordered" evidence="1">
    <location>
        <begin position="42"/>
        <end position="83"/>
    </location>
</feature>
<dbReference type="EMBL" id="LAZR01042886">
    <property type="protein sequence ID" value="KKL08408.1"/>
    <property type="molecule type" value="Genomic_DNA"/>
</dbReference>
<gene>
    <name evidence="2" type="ORF">LCGC14_2576150</name>
</gene>
<protein>
    <submittedName>
        <fullName evidence="2">Uncharacterized protein</fullName>
    </submittedName>
</protein>
<accession>A0A0F9D8J7</accession>
<feature type="compositionally biased region" description="Basic residues" evidence="1">
    <location>
        <begin position="69"/>
        <end position="83"/>
    </location>
</feature>